<dbReference type="SUPFAM" id="SSF52540">
    <property type="entry name" value="P-loop containing nucleoside triphosphate hydrolases"/>
    <property type="match status" value="1"/>
</dbReference>
<comment type="function">
    <text evidence="9">Catalyzes the formation of N(4)-acetylcytidine (ac(4)C) at the wobble position of tRNA(Met), by using acetyl-CoA as an acetyl donor and ATP (or GTP).</text>
</comment>
<accession>A0AAN0XX03</accession>
<keyword evidence="6 9" id="KW-0067">ATP-binding</keyword>
<evidence type="ECO:0000256" key="4">
    <source>
        <dbReference type="ARBA" id="ARBA00022694"/>
    </source>
</evidence>
<dbReference type="InterPro" id="IPR007807">
    <property type="entry name" value="TcmA/NAT10_helicase"/>
</dbReference>
<keyword evidence="3 9" id="KW-0808">Transferase</keyword>
<evidence type="ECO:0000256" key="7">
    <source>
        <dbReference type="ARBA" id="ARBA00022884"/>
    </source>
</evidence>
<comment type="subcellular location">
    <subcellularLocation>
        <location evidence="9">Cytoplasm</location>
    </subcellularLocation>
</comment>
<feature type="binding site" evidence="9">
    <location>
        <position position="329"/>
    </location>
    <ligand>
        <name>ATP</name>
        <dbReference type="ChEBI" id="CHEBI:30616"/>
    </ligand>
</feature>
<dbReference type="PANTHER" id="PTHR10925:SF5">
    <property type="entry name" value="RNA CYTIDINE ACETYLTRANSFERASE"/>
    <property type="match status" value="1"/>
</dbReference>
<evidence type="ECO:0000256" key="9">
    <source>
        <dbReference type="HAMAP-Rule" id="MF_01886"/>
    </source>
</evidence>
<keyword evidence="2 9" id="KW-0820">tRNA-binding</keyword>
<evidence type="ECO:0000259" key="10">
    <source>
        <dbReference type="PROSITE" id="PS51186"/>
    </source>
</evidence>
<dbReference type="Pfam" id="PF05127">
    <property type="entry name" value="NAT10_TcmA_helicase"/>
    <property type="match status" value="1"/>
</dbReference>
<keyword evidence="5 9" id="KW-0547">Nucleotide-binding</keyword>
<protein>
    <recommendedName>
        <fullName evidence="9">tRNA(Met) cytidine acetyltransferase TmcA</fullName>
        <ecNumber evidence="9">2.3.1.193</ecNumber>
    </recommendedName>
</protein>
<evidence type="ECO:0000256" key="1">
    <source>
        <dbReference type="ARBA" id="ARBA00022490"/>
    </source>
</evidence>
<evidence type="ECO:0000256" key="2">
    <source>
        <dbReference type="ARBA" id="ARBA00022555"/>
    </source>
</evidence>
<dbReference type="AlphaFoldDB" id="A0AAN0XX03"/>
<dbReference type="Proteomes" id="UP000092018">
    <property type="component" value="Chromosome 2"/>
</dbReference>
<dbReference type="Pfam" id="PF13718">
    <property type="entry name" value="GNAT_acetyltr_2"/>
    <property type="match status" value="1"/>
</dbReference>
<dbReference type="GO" id="GO:0005524">
    <property type="term" value="F:ATP binding"/>
    <property type="evidence" value="ECO:0007669"/>
    <property type="project" value="UniProtKB-UniRule"/>
</dbReference>
<dbReference type="InterPro" id="IPR016181">
    <property type="entry name" value="Acyl_CoA_acyltransferase"/>
</dbReference>
<dbReference type="InterPro" id="IPR038321">
    <property type="entry name" value="TmcA_C_sf"/>
</dbReference>
<dbReference type="CDD" id="cd04301">
    <property type="entry name" value="NAT_SF"/>
    <property type="match status" value="1"/>
</dbReference>
<feature type="domain" description="N-acetyltransferase" evidence="10">
    <location>
        <begin position="361"/>
        <end position="546"/>
    </location>
</feature>
<dbReference type="GO" id="GO:0051392">
    <property type="term" value="F:tRNA cytidine N4-acetyltransferase activity"/>
    <property type="evidence" value="ECO:0007669"/>
    <property type="project" value="UniProtKB-UniRule"/>
</dbReference>
<proteinExistence type="inferred from homology"/>
<dbReference type="GO" id="GO:1904812">
    <property type="term" value="P:rRNA acetylation involved in maturation of SSU-rRNA"/>
    <property type="evidence" value="ECO:0007669"/>
    <property type="project" value="TreeGrafter"/>
</dbReference>
<dbReference type="GO" id="GO:0000049">
    <property type="term" value="F:tRNA binding"/>
    <property type="evidence" value="ECO:0007669"/>
    <property type="project" value="UniProtKB-UniRule"/>
</dbReference>
<dbReference type="GO" id="GO:0005737">
    <property type="term" value="C:cytoplasm"/>
    <property type="evidence" value="ECO:0007669"/>
    <property type="project" value="UniProtKB-SubCell"/>
</dbReference>
<feature type="binding site" evidence="9">
    <location>
        <position position="160"/>
    </location>
    <ligand>
        <name>ATP</name>
        <dbReference type="ChEBI" id="CHEBI:30616"/>
    </ligand>
</feature>
<dbReference type="Gene3D" id="1.20.120.890">
    <property type="entry name" value="tRNA(Met) cytidine acetyltransferase, tail domain"/>
    <property type="match status" value="1"/>
</dbReference>
<dbReference type="PROSITE" id="PS51186">
    <property type="entry name" value="GNAT"/>
    <property type="match status" value="1"/>
</dbReference>
<evidence type="ECO:0000256" key="3">
    <source>
        <dbReference type="ARBA" id="ARBA00022679"/>
    </source>
</evidence>
<comment type="similarity">
    <text evidence="9">Belongs to the TmcA family.</text>
</comment>
<evidence type="ECO:0000256" key="8">
    <source>
        <dbReference type="ARBA" id="ARBA00023315"/>
    </source>
</evidence>
<comment type="caution">
    <text evidence="9">Lacks conserved residue(s) required for the propagation of feature annotation.</text>
</comment>
<dbReference type="Gene3D" id="3.40.50.11040">
    <property type="match status" value="1"/>
</dbReference>
<feature type="binding site" evidence="9">
    <location>
        <position position="511"/>
    </location>
    <ligand>
        <name>acetyl-CoA</name>
        <dbReference type="ChEBI" id="CHEBI:57288"/>
    </ligand>
</feature>
<evidence type="ECO:0000256" key="6">
    <source>
        <dbReference type="ARBA" id="ARBA00022840"/>
    </source>
</evidence>
<evidence type="ECO:0000313" key="11">
    <source>
        <dbReference type="EMBL" id="ANO34139.1"/>
    </source>
</evidence>
<keyword evidence="4 9" id="KW-0819">tRNA processing</keyword>
<dbReference type="InterPro" id="IPR000182">
    <property type="entry name" value="GNAT_dom"/>
</dbReference>
<dbReference type="Pfam" id="PF08351">
    <property type="entry name" value="TmcA_N"/>
    <property type="match status" value="1"/>
</dbReference>
<comment type="catalytic activity">
    <reaction evidence="9">
        <text>cytidine(34) in elongator tRNA(Met) + acetyl-CoA + ATP + H2O = N(4)-acetylcytidine(34) in elongator tRNA(Met) + ADP + phosphate + CoA + H(+)</text>
        <dbReference type="Rhea" id="RHEA:43788"/>
        <dbReference type="Rhea" id="RHEA-COMP:10693"/>
        <dbReference type="Rhea" id="RHEA-COMP:10694"/>
        <dbReference type="ChEBI" id="CHEBI:15377"/>
        <dbReference type="ChEBI" id="CHEBI:15378"/>
        <dbReference type="ChEBI" id="CHEBI:30616"/>
        <dbReference type="ChEBI" id="CHEBI:43474"/>
        <dbReference type="ChEBI" id="CHEBI:57287"/>
        <dbReference type="ChEBI" id="CHEBI:57288"/>
        <dbReference type="ChEBI" id="CHEBI:74900"/>
        <dbReference type="ChEBI" id="CHEBI:82748"/>
        <dbReference type="ChEBI" id="CHEBI:456216"/>
        <dbReference type="EC" id="2.3.1.193"/>
    </reaction>
</comment>
<dbReference type="GO" id="GO:1990883">
    <property type="term" value="F:18S rRNA cytidine N-acetyltransferase activity"/>
    <property type="evidence" value="ECO:0007669"/>
    <property type="project" value="TreeGrafter"/>
</dbReference>
<keyword evidence="8 9" id="KW-0012">Acyltransferase</keyword>
<evidence type="ECO:0000313" key="12">
    <source>
        <dbReference type="Proteomes" id="UP000092018"/>
    </source>
</evidence>
<dbReference type="EC" id="2.3.1.193" evidence="9"/>
<reference evidence="11 12" key="1">
    <citation type="submission" date="2016-06" db="EMBL/GenBank/DDBJ databases">
        <title>Adaptive Radiation by Waves of Gene Transfer Leads to Fine-Scale Resource Partitioning in Marine Microbes.</title>
        <authorList>
            <person name="Hehemann J.-H."/>
            <person name="Arevalo P."/>
            <person name="Datta M.S."/>
            <person name="Yu X."/>
            <person name="Corzett C."/>
            <person name="Henschel A."/>
            <person name="Preheim S.P."/>
            <person name="Timberlake S."/>
            <person name="Alm E.J."/>
            <person name="Polz M.F."/>
        </authorList>
    </citation>
    <scope>NUCLEOTIDE SEQUENCE [LARGE SCALE GENOMIC DNA]</scope>
    <source>
        <strain evidence="11 12">FF50</strain>
    </source>
</reference>
<sequence>MSHHPHLQTLVSLKLNASQSMHRCGVVLDGSREWQLELLEAFGAAVEHHRALIIGNHGLSYGESLTFKQARQKLGQESDLIVADLNSPFDANGFTAASGTLKGGGMLIVLPSSKNEGDNYSSLWLERALKSFHRIKQNGDTFPEIKKVEPLASFDRYEQQQQAIQAISRVLSGHRKRPLIITADRGRGKSAALGMAAGRIIKDETKKILVTAPNTQAVKTLFEHAKSASGCSNQKPNIASSIKGGSVEFIAPDELLREQQVCDLLLVDEAAAIPLPILKSIVERYHRVCFATTVHGYEGCGRGFGIKFEAWLSEHRPGWNSVKLTQPIRWNPDDPMEAWLFDTFLLDAEVESAPLDTDLTIHLQKIEADSYARSPEILRKGFGLLVNAHYQTTPNDLFQLLDDPNIVFYQALQGEHVVGVIVGYLEGGLEESILADVQLGRRRPAGHMVPVSLVSQLADNAPARVKSLRIMRIAVHPDLQGQGIGGWMLSQLSEKQTDVEYLSTSFGVTGELANFWVSNHFQSVRLGSKQDQASGCFSVTMVKPLSRSLSWLDGARFQLKEGLLDTASDIHRNLSSDVLMQLLSDRGVNPSHQQECHLRVLENYVQGGASFEGTRLKIRELLLANLHSVKFEKVSLISDLVIKKLSWSDVCKNHGFTGRKQAEANYRQAIQEHLLSTR</sequence>
<keyword evidence="1 9" id="KW-0963">Cytoplasm</keyword>
<keyword evidence="7 9" id="KW-0694">RNA-binding</keyword>
<dbReference type="RefSeq" id="WP_065210373.1">
    <property type="nucleotide sequence ID" value="NZ_CP016178.1"/>
</dbReference>
<evidence type="ECO:0000256" key="5">
    <source>
        <dbReference type="ARBA" id="ARBA00022741"/>
    </source>
</evidence>
<dbReference type="HAMAP" id="MF_01886">
    <property type="entry name" value="tRNA_acetyltr_TmcA"/>
    <property type="match status" value="1"/>
</dbReference>
<dbReference type="InterPro" id="IPR027417">
    <property type="entry name" value="P-loop_NTPase"/>
</dbReference>
<dbReference type="InterPro" id="IPR024914">
    <property type="entry name" value="tRNA_acetyltr_TmcA"/>
</dbReference>
<dbReference type="EMBL" id="CP016178">
    <property type="protein sequence ID" value="ANO34139.1"/>
    <property type="molecule type" value="Genomic_DNA"/>
</dbReference>
<feature type="binding site" evidence="9">
    <location>
        <begin position="473"/>
        <end position="475"/>
    </location>
    <ligand>
        <name>acetyl-CoA</name>
        <dbReference type="ChEBI" id="CHEBI:57288"/>
    </ligand>
</feature>
<dbReference type="SUPFAM" id="SSF55729">
    <property type="entry name" value="Acyl-CoA N-acyltransferases (Nat)"/>
    <property type="match status" value="1"/>
</dbReference>
<dbReference type="InterPro" id="IPR032672">
    <property type="entry name" value="TmcA/NAT10/Kre33"/>
</dbReference>
<dbReference type="Gene3D" id="3.40.50.300">
    <property type="entry name" value="P-loop containing nucleotide triphosphate hydrolases"/>
    <property type="match status" value="1"/>
</dbReference>
<organism evidence="11 12">
    <name type="scientific">Vibrio breoganii</name>
    <dbReference type="NCBI Taxonomy" id="553239"/>
    <lineage>
        <taxon>Bacteria</taxon>
        <taxon>Pseudomonadati</taxon>
        <taxon>Pseudomonadota</taxon>
        <taxon>Gammaproteobacteria</taxon>
        <taxon>Vibrionales</taxon>
        <taxon>Vibrionaceae</taxon>
        <taxon>Vibrio</taxon>
    </lineage>
</organism>
<dbReference type="InterPro" id="IPR013562">
    <property type="entry name" value="TmcA/NAT10_N"/>
</dbReference>
<gene>
    <name evidence="9" type="primary">tmcA</name>
    <name evidence="11" type="ORF">A6E01_13075</name>
</gene>
<dbReference type="GO" id="GO:0051391">
    <property type="term" value="P:tRNA acetylation"/>
    <property type="evidence" value="ECO:0007669"/>
    <property type="project" value="UniProtKB-UniRule"/>
</dbReference>
<dbReference type="GO" id="GO:0002101">
    <property type="term" value="P:tRNA wobble cytosine modification"/>
    <property type="evidence" value="ECO:0007669"/>
    <property type="project" value="UniProtKB-UniRule"/>
</dbReference>
<dbReference type="PANTHER" id="PTHR10925">
    <property type="entry name" value="N-ACETYLTRANSFERASE 10"/>
    <property type="match status" value="1"/>
</dbReference>
<dbReference type="Gene3D" id="3.40.630.30">
    <property type="match status" value="1"/>
</dbReference>
<name>A0AAN0XX03_9VIBR</name>
<dbReference type="KEGG" id="vbr:A6E01_13075"/>